<dbReference type="AlphaFoldDB" id="A0A1M4TEX1"/>
<evidence type="ECO:0000313" key="2">
    <source>
        <dbReference type="Proteomes" id="UP000184236"/>
    </source>
</evidence>
<dbReference type="InterPro" id="IPR005901">
    <property type="entry name" value="GLPGLI"/>
</dbReference>
<keyword evidence="2" id="KW-1185">Reference proteome</keyword>
<name>A0A1M4TEX1_9FLAO</name>
<evidence type="ECO:0000313" key="1">
    <source>
        <dbReference type="EMBL" id="SHE42948.1"/>
    </source>
</evidence>
<accession>A0A1M4TEX1</accession>
<dbReference type="STRING" id="1302685.SAMN05444408_101348"/>
<dbReference type="Pfam" id="PF09697">
    <property type="entry name" value="Porph_ging"/>
    <property type="match status" value="1"/>
</dbReference>
<dbReference type="RefSeq" id="WP_072883065.1">
    <property type="nucleotide sequence ID" value="NZ_FQVO01000001.1"/>
</dbReference>
<gene>
    <name evidence="1" type="ORF">SAMN05444408_101348</name>
</gene>
<organism evidence="1 2">
    <name type="scientific">Chryseobacterium takakiae</name>
    <dbReference type="NCBI Taxonomy" id="1302685"/>
    <lineage>
        <taxon>Bacteria</taxon>
        <taxon>Pseudomonadati</taxon>
        <taxon>Bacteroidota</taxon>
        <taxon>Flavobacteriia</taxon>
        <taxon>Flavobacteriales</taxon>
        <taxon>Weeksellaceae</taxon>
        <taxon>Chryseobacterium group</taxon>
        <taxon>Chryseobacterium</taxon>
    </lineage>
</organism>
<dbReference type="EMBL" id="FQVO01000001">
    <property type="protein sequence ID" value="SHE42948.1"/>
    <property type="molecule type" value="Genomic_DNA"/>
</dbReference>
<sequence length="273" mass="32306">MYKLIFLLVVSFVSAQQYRFTYSYQMKPDAGKKDSVITDYMNLDTDGMKSYFYNAAKYEKDSAYAVTKNFRDLLQAKSYDQNLSYIVQKDYGKKEINFYDQFKTIHLVIPENEVPKWKIEKEFIKINGISCQKATARYKGRVWEAWFSKEYPINDGPYKFSGLPGIVVSIKDSENDHAFNLIQIKKINKIFSLLPKSVKKMTFTEYKKIMRDYTFNSEDIENMSVNKQENRIDLQLKDGYIAKIGADEMKKMNKMDEEMTKRLRRTNNNIERE</sequence>
<proteinExistence type="predicted"/>
<protein>
    <submittedName>
        <fullName evidence="1">GLPGLI family protein</fullName>
    </submittedName>
</protein>
<dbReference type="OrthoDB" id="1440774at2"/>
<dbReference type="NCBIfam" id="TIGR01200">
    <property type="entry name" value="GLPGLI"/>
    <property type="match status" value="1"/>
</dbReference>
<dbReference type="Proteomes" id="UP000184236">
    <property type="component" value="Unassembled WGS sequence"/>
</dbReference>
<reference evidence="2" key="1">
    <citation type="submission" date="2016-11" db="EMBL/GenBank/DDBJ databases">
        <authorList>
            <person name="Varghese N."/>
            <person name="Submissions S."/>
        </authorList>
    </citation>
    <scope>NUCLEOTIDE SEQUENCE [LARGE SCALE GENOMIC DNA]</scope>
    <source>
        <strain evidence="2">DSM 26898</strain>
    </source>
</reference>